<evidence type="ECO:0000256" key="2">
    <source>
        <dbReference type="ARBA" id="ARBA00022490"/>
    </source>
</evidence>
<comment type="subcellular location">
    <subcellularLocation>
        <location evidence="1">Cytoplasm</location>
    </subcellularLocation>
</comment>
<dbReference type="Gene3D" id="3.40.50.1820">
    <property type="entry name" value="alpha/beta hydrolase"/>
    <property type="match status" value="1"/>
</dbReference>
<evidence type="ECO:0000256" key="4">
    <source>
        <dbReference type="ARBA" id="ARBA00023315"/>
    </source>
</evidence>
<dbReference type="Proteomes" id="UP000503308">
    <property type="component" value="Chromosome"/>
</dbReference>
<organism evidence="7 8">
    <name type="scientific">Roseobacter ponti</name>
    <dbReference type="NCBI Taxonomy" id="1891787"/>
    <lineage>
        <taxon>Bacteria</taxon>
        <taxon>Pseudomonadati</taxon>
        <taxon>Pseudomonadota</taxon>
        <taxon>Alphaproteobacteria</taxon>
        <taxon>Rhodobacterales</taxon>
        <taxon>Roseobacteraceae</taxon>
        <taxon>Roseobacter</taxon>
    </lineage>
</organism>
<protein>
    <submittedName>
        <fullName evidence="7">Class I poly(R)-hydroxyalkanoic acid synthase</fullName>
    </submittedName>
</protein>
<evidence type="ECO:0000256" key="3">
    <source>
        <dbReference type="ARBA" id="ARBA00022679"/>
    </source>
</evidence>
<dbReference type="GO" id="GO:0016746">
    <property type="term" value="F:acyltransferase activity"/>
    <property type="evidence" value="ECO:0007669"/>
    <property type="project" value="UniProtKB-KW"/>
</dbReference>
<dbReference type="RefSeq" id="WP_169641144.1">
    <property type="nucleotide sequence ID" value="NZ_CP048788.1"/>
</dbReference>
<keyword evidence="8" id="KW-1185">Reference proteome</keyword>
<dbReference type="InterPro" id="IPR010963">
    <property type="entry name" value="PHA_synth_I"/>
</dbReference>
<dbReference type="GO" id="GO:0042619">
    <property type="term" value="P:poly-hydroxybutyrate biosynthetic process"/>
    <property type="evidence" value="ECO:0007669"/>
    <property type="project" value="InterPro"/>
</dbReference>
<reference evidence="7 8" key="1">
    <citation type="submission" date="2020-02" db="EMBL/GenBank/DDBJ databases">
        <title>Genome sequence of Roseobacter ponti.</title>
        <authorList>
            <person name="Hollensteiner J."/>
            <person name="Schneider D."/>
            <person name="Poehlein A."/>
            <person name="Daniel R."/>
        </authorList>
    </citation>
    <scope>NUCLEOTIDE SEQUENCE [LARGE SCALE GENOMIC DNA]</scope>
    <source>
        <strain evidence="7 8">DSM 106830</strain>
    </source>
</reference>
<gene>
    <name evidence="7" type="primary">phaC</name>
    <name evidence="7" type="ORF">G3256_12490</name>
</gene>
<dbReference type="KEGG" id="rpon:G3256_12490"/>
<dbReference type="PANTHER" id="PTHR36837:SF5">
    <property type="entry name" value="POLY-3-HYDROXYBUTYRATE SYNTHASE"/>
    <property type="match status" value="1"/>
</dbReference>
<dbReference type="AlphaFoldDB" id="A0A858SYI5"/>
<dbReference type="EMBL" id="CP048788">
    <property type="protein sequence ID" value="QJF51926.1"/>
    <property type="molecule type" value="Genomic_DNA"/>
</dbReference>
<feature type="domain" description="Poly-beta-hydroxybutyrate polymerase N-terminal" evidence="6">
    <location>
        <begin position="109"/>
        <end position="280"/>
    </location>
</feature>
<sequence length="598" mass="66848">MAEKDKNPFPGAAEQAEMAQQTAEVARRTQAIFTGFMERQADGDVPPGFDMTAVTRAFWEWNAKLMQDPQALVKASTAYWEQMFRLFAATGQRMSGREAEAVVAPARGDQRFRHAAWSEELVFDHLKQAYLIYADYAQALAEEPEGLDKHTRQMVKFYTRRAVEAISPSNFAHSNPEVIERAKETGGKNLVDGFASLLQDLERGQGRLKITMTDPDAFEVGKNLATTDGAVIFENDMMQLIQYAPSTKTVHARPLLIVPPWINKYYALDLTPDKSMVKWLVDQGHTVFLVSWVNPGRDLAGKGFDDYMFEGPLEAIDVMRQITGARDVNVAGYCIGGTLVATMLAYLAAKGDTPVNSATLMACMTDFEEPGDLGVFVDDAQLETLRRAVETRGYHSGEEMASVFSLMRANDLIWSHVVNNYLLAKQSLPFDMVYWFQDSTRLPPKMILWYLDTLYNRDLLKKPGAIEIGDQKLDLSKVDVPLYFMSAEEDHICPWASTYKGAQNFTADRVFVLGGSGHNAGVVNPPTKTKYGYRTGAMEGHDAGTWITQSTQHEGSWWPHWNAWLAGQNGEKMVTARKPGSKKFPVIEAAPGRYVTVR</sequence>
<dbReference type="PANTHER" id="PTHR36837">
    <property type="entry name" value="POLY(3-HYDROXYALKANOATE) POLYMERASE SUBUNIT PHAC"/>
    <property type="match status" value="1"/>
</dbReference>
<accession>A0A858SYI5</accession>
<dbReference type="NCBIfam" id="TIGR01838">
    <property type="entry name" value="PHA_synth_I"/>
    <property type="match status" value="1"/>
</dbReference>
<dbReference type="InterPro" id="IPR010941">
    <property type="entry name" value="PhaC_N"/>
</dbReference>
<evidence type="ECO:0000313" key="7">
    <source>
        <dbReference type="EMBL" id="QJF51926.1"/>
    </source>
</evidence>
<dbReference type="GO" id="GO:0005737">
    <property type="term" value="C:cytoplasm"/>
    <property type="evidence" value="ECO:0007669"/>
    <property type="project" value="UniProtKB-SubCell"/>
</dbReference>
<proteinExistence type="predicted"/>
<dbReference type="Pfam" id="PF07167">
    <property type="entry name" value="PhaC_N"/>
    <property type="match status" value="1"/>
</dbReference>
<feature type="region of interest" description="Disordered" evidence="5">
    <location>
        <begin position="1"/>
        <end position="24"/>
    </location>
</feature>
<evidence type="ECO:0000259" key="6">
    <source>
        <dbReference type="Pfam" id="PF07167"/>
    </source>
</evidence>
<keyword evidence="4" id="KW-0012">Acyltransferase</keyword>
<feature type="compositionally biased region" description="Low complexity" evidence="5">
    <location>
        <begin position="12"/>
        <end position="24"/>
    </location>
</feature>
<dbReference type="SUPFAM" id="SSF53474">
    <property type="entry name" value="alpha/beta-Hydrolases"/>
    <property type="match status" value="1"/>
</dbReference>
<evidence type="ECO:0000256" key="5">
    <source>
        <dbReference type="SAM" id="MobiDB-lite"/>
    </source>
</evidence>
<evidence type="ECO:0000313" key="8">
    <source>
        <dbReference type="Proteomes" id="UP000503308"/>
    </source>
</evidence>
<keyword evidence="2" id="KW-0963">Cytoplasm</keyword>
<evidence type="ECO:0000256" key="1">
    <source>
        <dbReference type="ARBA" id="ARBA00004496"/>
    </source>
</evidence>
<keyword evidence="3" id="KW-0808">Transferase</keyword>
<dbReference type="InterPro" id="IPR029058">
    <property type="entry name" value="AB_hydrolase_fold"/>
</dbReference>
<dbReference type="InterPro" id="IPR051321">
    <property type="entry name" value="PHA/PHB_synthase"/>
</dbReference>
<name>A0A858SYI5_9RHOB</name>